<dbReference type="InterPro" id="IPR036388">
    <property type="entry name" value="WH-like_DNA-bd_sf"/>
</dbReference>
<dbReference type="GO" id="GO:0006313">
    <property type="term" value="P:DNA transposition"/>
    <property type="evidence" value="ECO:0007669"/>
    <property type="project" value="InterPro"/>
</dbReference>
<dbReference type="InterPro" id="IPR002492">
    <property type="entry name" value="Transposase_Tc1-like"/>
</dbReference>
<evidence type="ECO:0000313" key="4">
    <source>
        <dbReference type="Proteomes" id="UP000827092"/>
    </source>
</evidence>
<protein>
    <recommendedName>
        <fullName evidence="2">Transposase Tc1-like domain-containing protein</fullName>
    </recommendedName>
</protein>
<dbReference type="Pfam" id="PF01498">
    <property type="entry name" value="HTH_Tnp_Tc3_2"/>
    <property type="match status" value="1"/>
</dbReference>
<dbReference type="EMBL" id="JAFNEN010000507">
    <property type="protein sequence ID" value="KAG8181585.1"/>
    <property type="molecule type" value="Genomic_DNA"/>
</dbReference>
<dbReference type="AlphaFoldDB" id="A0AAV6UC16"/>
<feature type="region of interest" description="Disordered" evidence="1">
    <location>
        <begin position="225"/>
        <end position="268"/>
    </location>
</feature>
<evidence type="ECO:0000313" key="3">
    <source>
        <dbReference type="EMBL" id="KAG8181585.1"/>
    </source>
</evidence>
<sequence>MGRSLRDISSDLKYPKSTVAYVIKKWKVTGDRRNVPRVGRPTKLGDRDRRVLSIEIWKNRTQPMALIREEHQQASGSIVSMNTIRKEAHLLGFHGHAAAHKPLITEFNLAARLMWCKHIEIGPYRSVETGSLERRIKVHPLPFGWQGMDLASAWRTSPARMHCANSQVRWRWNYSLGCFSGMDWDLWSPFMDDNASCHVSKLTKAWYGANGVHRMDWPAQTPIISRTSGRATSPNSGVHYSSKIGEGTFMSSPSRVEENTTSCHTKTSGKYAPKVHSVIASRGGSINY</sequence>
<dbReference type="Gene3D" id="1.10.10.10">
    <property type="entry name" value="Winged helix-like DNA-binding domain superfamily/Winged helix DNA-binding domain"/>
    <property type="match status" value="1"/>
</dbReference>
<dbReference type="Gene3D" id="3.30.420.10">
    <property type="entry name" value="Ribonuclease H-like superfamily/Ribonuclease H"/>
    <property type="match status" value="1"/>
</dbReference>
<comment type="caution">
    <text evidence="3">The sequence shown here is derived from an EMBL/GenBank/DDBJ whole genome shotgun (WGS) entry which is preliminary data.</text>
</comment>
<organism evidence="3 4">
    <name type="scientific">Oedothorax gibbosus</name>
    <dbReference type="NCBI Taxonomy" id="931172"/>
    <lineage>
        <taxon>Eukaryota</taxon>
        <taxon>Metazoa</taxon>
        <taxon>Ecdysozoa</taxon>
        <taxon>Arthropoda</taxon>
        <taxon>Chelicerata</taxon>
        <taxon>Arachnida</taxon>
        <taxon>Araneae</taxon>
        <taxon>Araneomorphae</taxon>
        <taxon>Entelegynae</taxon>
        <taxon>Araneoidea</taxon>
        <taxon>Linyphiidae</taxon>
        <taxon>Erigoninae</taxon>
        <taxon>Oedothorax</taxon>
    </lineage>
</organism>
<dbReference type="GO" id="GO:0003677">
    <property type="term" value="F:DNA binding"/>
    <property type="evidence" value="ECO:0007669"/>
    <property type="project" value="InterPro"/>
</dbReference>
<dbReference type="Proteomes" id="UP000827092">
    <property type="component" value="Unassembled WGS sequence"/>
</dbReference>
<dbReference type="InterPro" id="IPR036397">
    <property type="entry name" value="RNaseH_sf"/>
</dbReference>
<accession>A0AAV6UC16</accession>
<proteinExistence type="predicted"/>
<feature type="compositionally biased region" description="Polar residues" evidence="1">
    <location>
        <begin position="249"/>
        <end position="268"/>
    </location>
</feature>
<name>A0AAV6UC16_9ARAC</name>
<reference evidence="3 4" key="1">
    <citation type="journal article" date="2022" name="Nat. Ecol. Evol.">
        <title>A masculinizing supergene underlies an exaggerated male reproductive morph in a spider.</title>
        <authorList>
            <person name="Hendrickx F."/>
            <person name="De Corte Z."/>
            <person name="Sonet G."/>
            <person name="Van Belleghem S.M."/>
            <person name="Kostlbacher S."/>
            <person name="Vangestel C."/>
        </authorList>
    </citation>
    <scope>NUCLEOTIDE SEQUENCE [LARGE SCALE GENOMIC DNA]</scope>
    <source>
        <strain evidence="3">W744_W776</strain>
    </source>
</reference>
<dbReference type="GO" id="GO:0015074">
    <property type="term" value="P:DNA integration"/>
    <property type="evidence" value="ECO:0007669"/>
    <property type="project" value="InterPro"/>
</dbReference>
<evidence type="ECO:0000256" key="1">
    <source>
        <dbReference type="SAM" id="MobiDB-lite"/>
    </source>
</evidence>
<gene>
    <name evidence="3" type="ORF">JTE90_017334</name>
</gene>
<feature type="compositionally biased region" description="Polar residues" evidence="1">
    <location>
        <begin position="225"/>
        <end position="239"/>
    </location>
</feature>
<feature type="domain" description="Transposase Tc1-like" evidence="2">
    <location>
        <begin position="52"/>
        <end position="117"/>
    </location>
</feature>
<keyword evidence="4" id="KW-1185">Reference proteome</keyword>
<evidence type="ECO:0000259" key="2">
    <source>
        <dbReference type="Pfam" id="PF01498"/>
    </source>
</evidence>